<dbReference type="Gene3D" id="3.90.79.10">
    <property type="entry name" value="Nucleoside Triphosphate Pyrophosphohydrolase"/>
    <property type="match status" value="1"/>
</dbReference>
<protein>
    <submittedName>
        <fullName evidence="8">NUDIX domain protein</fullName>
    </submittedName>
</protein>
<keyword evidence="6" id="KW-0464">Manganese</keyword>
<evidence type="ECO:0000256" key="6">
    <source>
        <dbReference type="ARBA" id="ARBA00023211"/>
    </source>
</evidence>
<dbReference type="PANTHER" id="PTHR12992:SF11">
    <property type="entry name" value="MITOCHONDRIAL COENZYME A DIPHOSPHATASE NUDT8"/>
    <property type="match status" value="1"/>
</dbReference>
<dbReference type="Proteomes" id="UP000185911">
    <property type="component" value="Unassembled WGS sequence"/>
</dbReference>
<dbReference type="InterPro" id="IPR045121">
    <property type="entry name" value="CoAse"/>
</dbReference>
<dbReference type="NCBIfam" id="NF007980">
    <property type="entry name" value="PRK10707.1"/>
    <property type="match status" value="1"/>
</dbReference>
<dbReference type="Pfam" id="PF00293">
    <property type="entry name" value="NUDIX"/>
    <property type="match status" value="1"/>
</dbReference>
<evidence type="ECO:0000256" key="3">
    <source>
        <dbReference type="ARBA" id="ARBA00022723"/>
    </source>
</evidence>
<dbReference type="SUPFAM" id="SSF55811">
    <property type="entry name" value="Nudix"/>
    <property type="match status" value="1"/>
</dbReference>
<dbReference type="CDD" id="cd03426">
    <property type="entry name" value="NUDIX_CoAse_Nudt7"/>
    <property type="match status" value="1"/>
</dbReference>
<dbReference type="InterPro" id="IPR015797">
    <property type="entry name" value="NUDIX_hydrolase-like_dom_sf"/>
</dbReference>
<evidence type="ECO:0000256" key="4">
    <source>
        <dbReference type="ARBA" id="ARBA00022801"/>
    </source>
</evidence>
<dbReference type="PANTHER" id="PTHR12992">
    <property type="entry name" value="NUDIX HYDROLASE"/>
    <property type="match status" value="1"/>
</dbReference>
<dbReference type="AlphaFoldDB" id="A0A1Q8YDB6"/>
<keyword evidence="3" id="KW-0479">Metal-binding</keyword>
<keyword evidence="9" id="KW-1185">Reference proteome</keyword>
<keyword evidence="5" id="KW-0460">Magnesium</keyword>
<dbReference type="InterPro" id="IPR000086">
    <property type="entry name" value="NUDIX_hydrolase_dom"/>
</dbReference>
<name>A0A1Q8YDB6_9BURK</name>
<comment type="caution">
    <text evidence="8">The sequence shown here is derived from an EMBL/GenBank/DDBJ whole genome shotgun (WGS) entry which is preliminary data.</text>
</comment>
<reference evidence="8 9" key="1">
    <citation type="submission" date="2017-01" db="EMBL/GenBank/DDBJ databases">
        <title>Genome sequence of Rhodoferax antarcticus ANT.BR, a psychrophilic purple nonsulfur bacterium from an Antarctic microbial mat.</title>
        <authorList>
            <person name="Baker J."/>
            <person name="Riester C."/>
            <person name="Skinner B."/>
            <person name="Newell A."/>
            <person name="Swingley W."/>
            <person name="Madigan M."/>
            <person name="Jung D."/>
            <person name="Asao M."/>
            <person name="Chen M."/>
            <person name="Loughlin P."/>
            <person name="Pan H."/>
            <person name="Lin S."/>
            <person name="Li N."/>
            <person name="Shaw J."/>
            <person name="Prado M."/>
            <person name="Sherman C."/>
            <person name="Li X."/>
            <person name="Tang J."/>
            <person name="Blankenship R."/>
            <person name="Zhao T."/>
            <person name="Touchman J."/>
            <person name="Sattley M."/>
        </authorList>
    </citation>
    <scope>NUCLEOTIDE SEQUENCE [LARGE SCALE GENOMIC DNA]</scope>
    <source>
        <strain evidence="8 9">ANT.BR</strain>
    </source>
</reference>
<dbReference type="EMBL" id="MSYM01000013">
    <property type="protein sequence ID" value="OLP05985.1"/>
    <property type="molecule type" value="Genomic_DNA"/>
</dbReference>
<proteinExistence type="predicted"/>
<dbReference type="GO" id="GO:0046872">
    <property type="term" value="F:metal ion binding"/>
    <property type="evidence" value="ECO:0007669"/>
    <property type="project" value="UniProtKB-KW"/>
</dbReference>
<evidence type="ECO:0000313" key="8">
    <source>
        <dbReference type="EMBL" id="OLP05985.1"/>
    </source>
</evidence>
<keyword evidence="4" id="KW-0378">Hydrolase</keyword>
<evidence type="ECO:0000259" key="7">
    <source>
        <dbReference type="PROSITE" id="PS51462"/>
    </source>
</evidence>
<comment type="cofactor">
    <cofactor evidence="1">
        <name>Mn(2+)</name>
        <dbReference type="ChEBI" id="CHEBI:29035"/>
    </cofactor>
</comment>
<sequence>MSDPLSLNVSAPALDPRQVPVIQVDTQLPAVAAAALLPQALRQRFLTPPNWQPELVVEKRFMDRAPMHAAVLIPIVMRTEPTVLLTLRTSHLSTHAGQIAFPGGKVDETDADAAAAARREAFEEVGLAPDWMEVLGQLPLYTTGSAFMVTPVVALVRPGFTLKPNAYEVSDVFEVPLGFLMNPTNHRHHQMLWLGEQRQWLSMPYSDGVHERFIWGATAGMLRNFYRFLAA</sequence>
<dbReference type="STRING" id="81479.RA876_05330"/>
<feature type="domain" description="Nudix hydrolase" evidence="7">
    <location>
        <begin position="66"/>
        <end position="196"/>
    </location>
</feature>
<dbReference type="RefSeq" id="WP_075586522.1">
    <property type="nucleotide sequence ID" value="NZ_MSYM01000013.1"/>
</dbReference>
<evidence type="ECO:0000313" key="9">
    <source>
        <dbReference type="Proteomes" id="UP000185911"/>
    </source>
</evidence>
<dbReference type="GO" id="GO:0010945">
    <property type="term" value="F:coenzyme A diphosphatase activity"/>
    <property type="evidence" value="ECO:0007669"/>
    <property type="project" value="InterPro"/>
</dbReference>
<dbReference type="PROSITE" id="PS51462">
    <property type="entry name" value="NUDIX"/>
    <property type="match status" value="1"/>
</dbReference>
<comment type="cofactor">
    <cofactor evidence="2">
        <name>Mg(2+)</name>
        <dbReference type="ChEBI" id="CHEBI:18420"/>
    </cofactor>
</comment>
<evidence type="ECO:0000256" key="2">
    <source>
        <dbReference type="ARBA" id="ARBA00001946"/>
    </source>
</evidence>
<gene>
    <name evidence="8" type="ORF">BLL52_2214</name>
</gene>
<evidence type="ECO:0000256" key="5">
    <source>
        <dbReference type="ARBA" id="ARBA00022842"/>
    </source>
</evidence>
<accession>A0A1Q8YDB6</accession>
<organism evidence="8 9">
    <name type="scientific">Rhodoferax antarcticus ANT.BR</name>
    <dbReference type="NCBI Taxonomy" id="1111071"/>
    <lineage>
        <taxon>Bacteria</taxon>
        <taxon>Pseudomonadati</taxon>
        <taxon>Pseudomonadota</taxon>
        <taxon>Betaproteobacteria</taxon>
        <taxon>Burkholderiales</taxon>
        <taxon>Comamonadaceae</taxon>
        <taxon>Rhodoferax</taxon>
    </lineage>
</organism>
<evidence type="ECO:0000256" key="1">
    <source>
        <dbReference type="ARBA" id="ARBA00001936"/>
    </source>
</evidence>